<organism evidence="2 3">
    <name type="scientific">Tardiphaga robiniae</name>
    <dbReference type="NCBI Taxonomy" id="943830"/>
    <lineage>
        <taxon>Bacteria</taxon>
        <taxon>Pseudomonadati</taxon>
        <taxon>Pseudomonadota</taxon>
        <taxon>Alphaproteobacteria</taxon>
        <taxon>Hyphomicrobiales</taxon>
        <taxon>Nitrobacteraceae</taxon>
        <taxon>Tardiphaga</taxon>
    </lineage>
</organism>
<evidence type="ECO:0008006" key="4">
    <source>
        <dbReference type="Google" id="ProtNLM"/>
    </source>
</evidence>
<evidence type="ECO:0000313" key="3">
    <source>
        <dbReference type="Proteomes" id="UP000515291"/>
    </source>
</evidence>
<feature type="compositionally biased region" description="Polar residues" evidence="1">
    <location>
        <begin position="33"/>
        <end position="50"/>
    </location>
</feature>
<evidence type="ECO:0000256" key="1">
    <source>
        <dbReference type="SAM" id="MobiDB-lite"/>
    </source>
</evidence>
<reference evidence="3" key="1">
    <citation type="journal article" date="2020" name="Mol. Plant Microbe">
        <title>Rhizobial microsymbionts of the narrowly endemic Oxytropis species growing in Kamchatka are characterized by significant genetic diversity and possess a set of genes that are associated with T3SS and T6SS secretion systems and can affect the development of symbiosis.</title>
        <authorList>
            <person name="Safronova V."/>
            <person name="Guro P."/>
            <person name="Sazanova A."/>
            <person name="Kuznetsova I."/>
            <person name="Belimov A."/>
            <person name="Yakubov V."/>
            <person name="Chirak E."/>
            <person name="Afonin A."/>
            <person name="Gogolev Y."/>
            <person name="Andronov E."/>
            <person name="Tikhonovich I."/>
        </authorList>
    </citation>
    <scope>NUCLEOTIDE SEQUENCE [LARGE SCALE GENOMIC DNA]</scope>
    <source>
        <strain evidence="3">581</strain>
    </source>
</reference>
<dbReference type="AlphaFoldDB" id="A0A7G6U1U9"/>
<feature type="region of interest" description="Disordered" evidence="1">
    <location>
        <begin position="28"/>
        <end position="54"/>
    </location>
</feature>
<dbReference type="KEGG" id="trb:HB776_18560"/>
<dbReference type="Proteomes" id="UP000515291">
    <property type="component" value="Chromosome"/>
</dbReference>
<accession>A0A7G6U1U9</accession>
<sequence>MLLGTDVWQPPKAVPRCTGYLCLLPTKPKKESSASQPSNTDVHPTLSQNQREPRARHVVIASDNISFISSPLQGHEPLNWLPIDTAPQDGTPIFLAGGYDDNSDHAMESEAEKMRTACRAWWNDGDWIITLAEAGCVNVTRIDPTHWAPIEEPR</sequence>
<dbReference type="RefSeq" id="WP_184511861.1">
    <property type="nucleotide sequence ID" value="NZ_CP050292.1"/>
</dbReference>
<evidence type="ECO:0000313" key="2">
    <source>
        <dbReference type="EMBL" id="QND72981.1"/>
    </source>
</evidence>
<gene>
    <name evidence="2" type="ORF">HB776_18560</name>
</gene>
<proteinExistence type="predicted"/>
<name>A0A7G6U1U9_9BRAD</name>
<dbReference type="EMBL" id="CP050292">
    <property type="protein sequence ID" value="QND72981.1"/>
    <property type="molecule type" value="Genomic_DNA"/>
</dbReference>
<protein>
    <recommendedName>
        <fullName evidence="4">DUF551 domain-containing protein</fullName>
    </recommendedName>
</protein>